<evidence type="ECO:0000256" key="7">
    <source>
        <dbReference type="ARBA" id="ARBA00023212"/>
    </source>
</evidence>
<dbReference type="Proteomes" id="UP001214603">
    <property type="component" value="Chromosome 2"/>
</dbReference>
<name>A0AAF0IRV5_9BASI</name>
<dbReference type="PROSITE" id="PS50245">
    <property type="entry name" value="CAP_GLY_2"/>
    <property type="match status" value="1"/>
</dbReference>
<organism evidence="11 12">
    <name type="scientific">Malassezia obtusa</name>
    <dbReference type="NCBI Taxonomy" id="76774"/>
    <lineage>
        <taxon>Eukaryota</taxon>
        <taxon>Fungi</taxon>
        <taxon>Dikarya</taxon>
        <taxon>Basidiomycota</taxon>
        <taxon>Ustilaginomycotina</taxon>
        <taxon>Malasseziomycetes</taxon>
        <taxon>Malasseziales</taxon>
        <taxon>Malasseziaceae</taxon>
        <taxon>Malassezia</taxon>
    </lineage>
</organism>
<keyword evidence="6 8" id="KW-0175">Coiled coil</keyword>
<evidence type="ECO:0000313" key="12">
    <source>
        <dbReference type="Proteomes" id="UP001214603"/>
    </source>
</evidence>
<dbReference type="EMBL" id="CP119935">
    <property type="protein sequence ID" value="WFD02990.1"/>
    <property type="molecule type" value="Genomic_DNA"/>
</dbReference>
<dbReference type="Gene3D" id="2.30.30.190">
    <property type="entry name" value="CAP Gly-rich-like domain"/>
    <property type="match status" value="1"/>
</dbReference>
<evidence type="ECO:0000256" key="1">
    <source>
        <dbReference type="ARBA" id="ARBA00004245"/>
    </source>
</evidence>
<evidence type="ECO:0000256" key="3">
    <source>
        <dbReference type="ARBA" id="ARBA00022490"/>
    </source>
</evidence>
<keyword evidence="3" id="KW-0963">Cytoplasm</keyword>
<dbReference type="SMART" id="SM01052">
    <property type="entry name" value="CAP_GLY"/>
    <property type="match status" value="1"/>
</dbReference>
<comment type="similarity">
    <text evidence="2">Belongs to the dynactin 150 kDa subunit family.</text>
</comment>
<dbReference type="InterPro" id="IPR022157">
    <property type="entry name" value="Dynactin"/>
</dbReference>
<feature type="compositionally biased region" description="Low complexity" evidence="9">
    <location>
        <begin position="226"/>
        <end position="244"/>
    </location>
</feature>
<gene>
    <name evidence="11" type="ORF">MOBT1_001679</name>
</gene>
<dbReference type="InterPro" id="IPR000938">
    <property type="entry name" value="CAP-Gly_domain"/>
</dbReference>
<dbReference type="PROSITE" id="PS00845">
    <property type="entry name" value="CAP_GLY_1"/>
    <property type="match status" value="1"/>
</dbReference>
<protein>
    <recommendedName>
        <fullName evidence="10">CAP-Gly domain-containing protein</fullName>
    </recommendedName>
</protein>
<dbReference type="GO" id="GO:0051010">
    <property type="term" value="F:microtubule plus-end binding"/>
    <property type="evidence" value="ECO:0007669"/>
    <property type="project" value="TreeGrafter"/>
</dbReference>
<dbReference type="AlphaFoldDB" id="A0AAF0IRV5"/>
<dbReference type="GO" id="GO:0035371">
    <property type="term" value="C:microtubule plus-end"/>
    <property type="evidence" value="ECO:0007669"/>
    <property type="project" value="TreeGrafter"/>
</dbReference>
<dbReference type="PANTHER" id="PTHR18916:SF85">
    <property type="entry name" value="TUBULIN-FOLDING COFACTOR B"/>
    <property type="match status" value="1"/>
</dbReference>
<keyword evidence="12" id="KW-1185">Reference proteome</keyword>
<evidence type="ECO:0000256" key="6">
    <source>
        <dbReference type="ARBA" id="ARBA00023054"/>
    </source>
</evidence>
<proteinExistence type="inferred from homology"/>
<dbReference type="Pfam" id="PF01302">
    <property type="entry name" value="CAP_GLY"/>
    <property type="match status" value="1"/>
</dbReference>
<dbReference type="GO" id="GO:0031122">
    <property type="term" value="P:cytoplasmic microtubule organization"/>
    <property type="evidence" value="ECO:0007669"/>
    <property type="project" value="TreeGrafter"/>
</dbReference>
<evidence type="ECO:0000259" key="10">
    <source>
        <dbReference type="PROSITE" id="PS50245"/>
    </source>
</evidence>
<dbReference type="SUPFAM" id="SSF74924">
    <property type="entry name" value="Cap-Gly domain"/>
    <property type="match status" value="1"/>
</dbReference>
<dbReference type="GO" id="GO:0005938">
    <property type="term" value="C:cell cortex"/>
    <property type="evidence" value="ECO:0007669"/>
    <property type="project" value="TreeGrafter"/>
</dbReference>
<keyword evidence="4" id="KW-0493">Microtubule</keyword>
<evidence type="ECO:0000256" key="5">
    <source>
        <dbReference type="ARBA" id="ARBA00023017"/>
    </source>
</evidence>
<reference evidence="11" key="1">
    <citation type="submission" date="2023-03" db="EMBL/GenBank/DDBJ databases">
        <title>Mating type loci evolution in Malassezia.</title>
        <authorList>
            <person name="Coelho M.A."/>
        </authorList>
    </citation>
    <scope>NUCLEOTIDE SEQUENCE</scope>
    <source>
        <strain evidence="11">CBS 7876</strain>
    </source>
</reference>
<evidence type="ECO:0000256" key="4">
    <source>
        <dbReference type="ARBA" id="ARBA00022701"/>
    </source>
</evidence>
<sequence length="1118" mass="116342">MAPAPLALHQRCRVAKLGAGEVLFVGQTSFAPGLWIGIQLDEPLGKNDGSVQGKRYFHTEPGYGVFVRASQVAPEDTGAPSTPRSAETAAPAPAPRTAPPMRHLATPESRPRPAAPASATRAMSLESPTPRGVRSARSTVEKPRASPAAASRPSPAARPAIGTPTQTRGAPPTPAARSATRPSLLRPGVRNVRDSPSTTPSRLATPVAARAAAFQTPGARRTEGTSPARAPSASPERAAAAHSPLGSPTRAPRAEPAASGGADARIAALVTQLQHAEARCADAEQRADREAQAAADARAAAAAAAADAEATAAARAAAAEAALGEARAALDEARDAQDTRIDELTEALEMAALDREMAEEKAEALEHELQATKEAVEELELAAQLHDAPAADAAAGDAVDASLAEQNARLKEALVRLRDAARETDAAQKKELAALRAEAEAAHAQRTAHDAARAELARVERLVTELRAQAELAQGAEEMLEQLTERNGALEARVEALVAEVQELDTLRAVGDELEETHRETEAQLHHELAQSADEAAQLRTQLVASAAQLADYDATVQQFRELVRDQVQELEQLRAAAAAPAPARAAPARAAPARALLDAVPPQRHALRTALEQLDAAQAQRHLDVVRVYLPPDFWAADEAAIGTLLVLERIARLGTLVRHTLEAQADVQDRLLARTLDEPLLAACALRHALAHLAALAEQAAAALGTAPPDVFVAQARHALALAPAEQQLRQMAEALQRDRFDEAACAQVCDAVVPQLERVSGALAACVSRADLAAKEAGSATLAALDVDTLLAAAGLAQQRLAACAAAPPDAAAHVAALVAAARRARVPARNMVRLLASLRAAHEAVRIECVPQLPALGQHSSQLAAAAARMAHALCADDAAALATHDLGAMVHSAETLAHTLDALHTAIADPDHTLPLDDPPPWPARAHALHAAMQHSAEADARLAALAARADDAQRALRARTDEAEAAGVQIERLKLQLDRARTLATSASDLRAELEALHARGAAHATPAAPPEAAAPAADAGDVRRALRTLRADNQHLRAAAHLAALAALPPLAARAPAAPATRAPALAAEAAALAAAPRVVDVSRAPRRGAVQYAAQCRARERLAERVAHLA</sequence>
<evidence type="ECO:0000256" key="2">
    <source>
        <dbReference type="ARBA" id="ARBA00011010"/>
    </source>
</evidence>
<comment type="subcellular location">
    <subcellularLocation>
        <location evidence="1">Cytoplasm</location>
        <location evidence="1">Cytoskeleton</location>
    </subcellularLocation>
</comment>
<feature type="region of interest" description="Disordered" evidence="9">
    <location>
        <begin position="72"/>
        <end position="262"/>
    </location>
</feature>
<feature type="coiled-coil region" evidence="8">
    <location>
        <begin position="266"/>
        <end position="524"/>
    </location>
</feature>
<evidence type="ECO:0000256" key="9">
    <source>
        <dbReference type="SAM" id="MobiDB-lite"/>
    </source>
</evidence>
<feature type="domain" description="CAP-Gly" evidence="10">
    <location>
        <begin position="26"/>
        <end position="68"/>
    </location>
</feature>
<dbReference type="Pfam" id="PF12455">
    <property type="entry name" value="Dynactin"/>
    <property type="match status" value="1"/>
</dbReference>
<feature type="compositionally biased region" description="Low complexity" evidence="9">
    <location>
        <begin position="79"/>
        <end position="91"/>
    </location>
</feature>
<feature type="region of interest" description="Disordered" evidence="9">
    <location>
        <begin position="1007"/>
        <end position="1026"/>
    </location>
</feature>
<evidence type="ECO:0000256" key="8">
    <source>
        <dbReference type="SAM" id="Coils"/>
    </source>
</evidence>
<accession>A0AAF0IRV5</accession>
<dbReference type="InterPro" id="IPR036859">
    <property type="entry name" value="CAP-Gly_dom_sf"/>
</dbReference>
<keyword evidence="7" id="KW-0206">Cytoskeleton</keyword>
<feature type="coiled-coil region" evidence="8">
    <location>
        <begin position="941"/>
        <end position="989"/>
    </location>
</feature>
<dbReference type="GO" id="GO:0030286">
    <property type="term" value="C:dynein complex"/>
    <property type="evidence" value="ECO:0007669"/>
    <property type="project" value="UniProtKB-KW"/>
</dbReference>
<dbReference type="GO" id="GO:0005634">
    <property type="term" value="C:nucleus"/>
    <property type="evidence" value="ECO:0007669"/>
    <property type="project" value="TreeGrafter"/>
</dbReference>
<feature type="compositionally biased region" description="Low complexity" evidence="9">
    <location>
        <begin position="145"/>
        <end position="183"/>
    </location>
</feature>
<keyword evidence="5" id="KW-0243">Dynein</keyword>
<dbReference type="PANTHER" id="PTHR18916">
    <property type="entry name" value="DYNACTIN 1-RELATED MICROTUBULE-BINDING"/>
    <property type="match status" value="1"/>
</dbReference>
<evidence type="ECO:0000313" key="11">
    <source>
        <dbReference type="EMBL" id="WFD02990.1"/>
    </source>
</evidence>